<dbReference type="EMBL" id="UNSH01000024">
    <property type="protein sequence ID" value="SZF00734.1"/>
    <property type="molecule type" value="Genomic_DNA"/>
</dbReference>
<protein>
    <submittedName>
        <fullName evidence="1">Uncharacterized protein</fullName>
    </submittedName>
</protein>
<evidence type="ECO:0000313" key="2">
    <source>
        <dbReference type="Proteomes" id="UP000275772"/>
    </source>
</evidence>
<reference evidence="1 2" key="1">
    <citation type="submission" date="2017-11" db="EMBL/GenBank/DDBJ databases">
        <authorList>
            <person name="Kracher B."/>
        </authorList>
    </citation>
    <scope>NUCLEOTIDE SEQUENCE [LARGE SCALE GENOMIC DNA]</scope>
    <source>
        <strain evidence="1 2">RACE1</strain>
    </source>
</reference>
<dbReference type="VEuPathDB" id="FungiDB:BLGHR1_11478"/>
<name>A0A383UK89_BLUHO</name>
<organism evidence="1 2">
    <name type="scientific">Blumeria hordei</name>
    <name type="common">Barley powdery mildew</name>
    <name type="synonym">Blumeria graminis f. sp. hordei</name>
    <dbReference type="NCBI Taxonomy" id="2867405"/>
    <lineage>
        <taxon>Eukaryota</taxon>
        <taxon>Fungi</taxon>
        <taxon>Dikarya</taxon>
        <taxon>Ascomycota</taxon>
        <taxon>Pezizomycotina</taxon>
        <taxon>Leotiomycetes</taxon>
        <taxon>Erysiphales</taxon>
        <taxon>Erysiphaceae</taxon>
        <taxon>Blumeria</taxon>
    </lineage>
</organism>
<evidence type="ECO:0000313" key="1">
    <source>
        <dbReference type="EMBL" id="SZF00734.1"/>
    </source>
</evidence>
<sequence length="91" mass="10481">MIGQVREAGELSSRLLELSSRPRNPIRLHPPHHTSIEICSRPIYERDVSYQTLKPVYFPIILATLNHERFLTRSSVQPRKILDSTSNSIES</sequence>
<accession>A0A383UK89</accession>
<proteinExistence type="predicted"/>
<gene>
    <name evidence="1" type="ORF">BLGHR1_11478</name>
</gene>
<dbReference type="Proteomes" id="UP000275772">
    <property type="component" value="Unassembled WGS sequence"/>
</dbReference>
<dbReference type="AlphaFoldDB" id="A0A383UK89"/>